<dbReference type="STRING" id="745531.A0A0C3SFL2"/>
<accession>A0A0C3SFL2</accession>
<reference evidence="1 2" key="1">
    <citation type="journal article" date="2014" name="PLoS Genet.">
        <title>Analysis of the Phlebiopsis gigantea genome, transcriptome and secretome provides insight into its pioneer colonization strategies of wood.</title>
        <authorList>
            <person name="Hori C."/>
            <person name="Ishida T."/>
            <person name="Igarashi K."/>
            <person name="Samejima M."/>
            <person name="Suzuki H."/>
            <person name="Master E."/>
            <person name="Ferreira P."/>
            <person name="Ruiz-Duenas F.J."/>
            <person name="Held B."/>
            <person name="Canessa P."/>
            <person name="Larrondo L.F."/>
            <person name="Schmoll M."/>
            <person name="Druzhinina I.S."/>
            <person name="Kubicek C.P."/>
            <person name="Gaskell J.A."/>
            <person name="Kersten P."/>
            <person name="St John F."/>
            <person name="Glasner J."/>
            <person name="Sabat G."/>
            <person name="Splinter BonDurant S."/>
            <person name="Syed K."/>
            <person name="Yadav J."/>
            <person name="Mgbeahuruike A.C."/>
            <person name="Kovalchuk A."/>
            <person name="Asiegbu F.O."/>
            <person name="Lackner G."/>
            <person name="Hoffmeister D."/>
            <person name="Rencoret J."/>
            <person name="Gutierrez A."/>
            <person name="Sun H."/>
            <person name="Lindquist E."/>
            <person name="Barry K."/>
            <person name="Riley R."/>
            <person name="Grigoriev I.V."/>
            <person name="Henrissat B."/>
            <person name="Kues U."/>
            <person name="Berka R.M."/>
            <person name="Martinez A.T."/>
            <person name="Covert S.F."/>
            <person name="Blanchette R.A."/>
            <person name="Cullen D."/>
        </authorList>
    </citation>
    <scope>NUCLEOTIDE SEQUENCE [LARGE SCALE GENOMIC DNA]</scope>
    <source>
        <strain evidence="1 2">11061_1 CR5-6</strain>
    </source>
</reference>
<gene>
    <name evidence="1" type="ORF">PHLGIDRAFT_124185</name>
</gene>
<dbReference type="OrthoDB" id="2777543at2759"/>
<name>A0A0C3SFL2_PHLG1</name>
<evidence type="ECO:0000313" key="2">
    <source>
        <dbReference type="Proteomes" id="UP000053257"/>
    </source>
</evidence>
<dbReference type="AlphaFoldDB" id="A0A0C3SFL2"/>
<evidence type="ECO:0000313" key="1">
    <source>
        <dbReference type="EMBL" id="KIP12280.1"/>
    </source>
</evidence>
<dbReference type="HOGENOM" id="CLU_483997_0_0_1"/>
<sequence length="606" mass="68559">MATLAHDIPLKPIASQLVDRIVGPDASESKEGKGPLADAVKEMTVSLEGLLNPETWSLPGWNTSHVPSSSQHNAETIGQLDLSLALLSRYRNSLQPFYRLSPDVLILIFSELQEDQWNPLDHNFGAYRYMAITKVCHSWRQVALNAPILWRQLSTRYPTAATTALERSADAGVCFVIPHGYEEGDKTAALVKALAAQIHRLRWLYIPSTMLKTSDGNPDPRLTPLIENPAPMLEILETIKVRGEGESRPLPTMFKGETPLLNRLRVHYLYPQLNSLNMSCIKFLSFCGKKRVTLSIPVSSLVDILEKCPRLEVLKIEKITWQSAADEDKRKVKLDHLRYLELGRASGSVVADIVGRIDAPEFSMKLKIWLDRYEDNKFYMGVPQEHELDFAHPLRDVRKLYVQFLNGYEGICIYGATKTYPFEIHGLLEDSTISNLGDMDNIAGTVFQSIVRAFDFANIEEFALSEMRTHSRWTGFTKKVWGDLFKRAPNLKSFYITTDASYDEGFARAILAALVTPDERSGRLHCPALENLFVNGDKTWSSLQCYVMAEERSKAGTPLKRVSMRLPHYASFSDPEDTDLPMLRRYVEKVDLDPVDITFPDFPDTN</sequence>
<keyword evidence="2" id="KW-1185">Reference proteome</keyword>
<proteinExistence type="predicted"/>
<dbReference type="PANTHER" id="PTHR38926">
    <property type="entry name" value="F-BOX DOMAIN CONTAINING PROTEIN, EXPRESSED"/>
    <property type="match status" value="1"/>
</dbReference>
<dbReference type="EMBL" id="KN840440">
    <property type="protein sequence ID" value="KIP12280.1"/>
    <property type="molecule type" value="Genomic_DNA"/>
</dbReference>
<dbReference type="Proteomes" id="UP000053257">
    <property type="component" value="Unassembled WGS sequence"/>
</dbReference>
<dbReference type="PANTHER" id="PTHR38926:SF5">
    <property type="entry name" value="F-BOX AND LEUCINE-RICH REPEAT PROTEIN 6"/>
    <property type="match status" value="1"/>
</dbReference>
<protein>
    <submittedName>
        <fullName evidence="1">Uncharacterized protein</fullName>
    </submittedName>
</protein>
<dbReference type="Gene3D" id="1.20.1280.50">
    <property type="match status" value="1"/>
</dbReference>
<organism evidence="1 2">
    <name type="scientific">Phlebiopsis gigantea (strain 11061_1 CR5-6)</name>
    <name type="common">White-rot fungus</name>
    <name type="synonym">Peniophora gigantea</name>
    <dbReference type="NCBI Taxonomy" id="745531"/>
    <lineage>
        <taxon>Eukaryota</taxon>
        <taxon>Fungi</taxon>
        <taxon>Dikarya</taxon>
        <taxon>Basidiomycota</taxon>
        <taxon>Agaricomycotina</taxon>
        <taxon>Agaricomycetes</taxon>
        <taxon>Polyporales</taxon>
        <taxon>Phanerochaetaceae</taxon>
        <taxon>Phlebiopsis</taxon>
    </lineage>
</organism>